<reference evidence="3" key="1">
    <citation type="submission" date="2016-10" db="EMBL/GenBank/DDBJ databases">
        <authorList>
            <person name="Varghese N."/>
            <person name="Submissions S."/>
        </authorList>
    </citation>
    <scope>NUCLEOTIDE SEQUENCE [LARGE SCALE GENOMIC DNA]</scope>
    <source>
        <strain evidence="3">CGMCC 1.6294</strain>
    </source>
</reference>
<dbReference type="InterPro" id="IPR012902">
    <property type="entry name" value="N_methyl_site"/>
</dbReference>
<gene>
    <name evidence="2" type="ORF">SAMN04488073_3362</name>
</gene>
<dbReference type="OrthoDB" id="5296662at2"/>
<dbReference type="Proteomes" id="UP000199290">
    <property type="component" value="Unassembled WGS sequence"/>
</dbReference>
<keyword evidence="3" id="KW-1185">Reference proteome</keyword>
<organism evidence="2 3">
    <name type="scientific">Marinobacter gudaonensis</name>
    <dbReference type="NCBI Taxonomy" id="375760"/>
    <lineage>
        <taxon>Bacteria</taxon>
        <taxon>Pseudomonadati</taxon>
        <taxon>Pseudomonadota</taxon>
        <taxon>Gammaproteobacteria</taxon>
        <taxon>Pseudomonadales</taxon>
        <taxon>Marinobacteraceae</taxon>
        <taxon>Marinobacter</taxon>
    </lineage>
</organism>
<name>A0A1I6I2G7_9GAMM</name>
<sequence length="351" mass="37545">MRISARQRGLSIIEVMVALALSLIITLGLTQIFTSNSQSFRVAEASARIQETGRLATSIVGREIRNSSYWGCLGSDGVRDGRLNSILNDTGFDVGALLRGLDAENNSGAGNSDILYLGGVNGNSQIRVTFQPSQQAANLQVDDSDSFNLNDILIVTNCSAGDVFQVTNLNTNNEVVVHNSGSVSVGPGNSTQSLSTNYNDDPDGASVFRPRQQRFYLADNANGVRELVTDGVGISGSGIGNFSTPVAILQDVVNFQFQFGVDSDQDGQVNAWEDPEGLTTSGRTQADNTIAIRLSVLVRSPDDGVTDGAQEYCYPGWLDCVANTGLTTTAAANDTFLYRVYTTTITMRNRI</sequence>
<evidence type="ECO:0000256" key="1">
    <source>
        <dbReference type="SAM" id="Phobius"/>
    </source>
</evidence>
<keyword evidence="1" id="KW-0812">Transmembrane</keyword>
<dbReference type="NCBIfam" id="TIGR02532">
    <property type="entry name" value="IV_pilin_GFxxxE"/>
    <property type="match status" value="1"/>
</dbReference>
<dbReference type="AlphaFoldDB" id="A0A1I6I2G7"/>
<keyword evidence="1" id="KW-0472">Membrane</keyword>
<dbReference type="GO" id="GO:0043683">
    <property type="term" value="P:type IV pilus assembly"/>
    <property type="evidence" value="ECO:0007669"/>
    <property type="project" value="InterPro"/>
</dbReference>
<accession>A0A1I6I2G7</accession>
<dbReference type="Pfam" id="PF16074">
    <property type="entry name" value="PilW"/>
    <property type="match status" value="1"/>
</dbReference>
<evidence type="ECO:0000313" key="3">
    <source>
        <dbReference type="Proteomes" id="UP000199290"/>
    </source>
</evidence>
<dbReference type="InterPro" id="IPR032092">
    <property type="entry name" value="PilW"/>
</dbReference>
<feature type="transmembrane region" description="Helical" evidence="1">
    <location>
        <begin position="12"/>
        <end position="33"/>
    </location>
</feature>
<dbReference type="EMBL" id="FOYV01000004">
    <property type="protein sequence ID" value="SFR60877.1"/>
    <property type="molecule type" value="Genomic_DNA"/>
</dbReference>
<evidence type="ECO:0000313" key="2">
    <source>
        <dbReference type="EMBL" id="SFR60877.1"/>
    </source>
</evidence>
<proteinExistence type="predicted"/>
<dbReference type="RefSeq" id="WP_091992324.1">
    <property type="nucleotide sequence ID" value="NZ_FOYV01000004.1"/>
</dbReference>
<keyword evidence="1" id="KW-1133">Transmembrane helix</keyword>
<dbReference type="STRING" id="375760.SAMN04488073_3362"/>
<protein>
    <submittedName>
        <fullName evidence="2">Type IV pilus assembly protein PilW</fullName>
    </submittedName>
</protein>
<dbReference type="Pfam" id="PF07963">
    <property type="entry name" value="N_methyl"/>
    <property type="match status" value="1"/>
</dbReference>